<dbReference type="OrthoDB" id="2387460at2759"/>
<reference evidence="1" key="1">
    <citation type="journal article" date="2020" name="Fungal Divers.">
        <title>Resolving the Mortierellaceae phylogeny through synthesis of multi-gene phylogenetics and phylogenomics.</title>
        <authorList>
            <person name="Vandepol N."/>
            <person name="Liber J."/>
            <person name="Desiro A."/>
            <person name="Na H."/>
            <person name="Kennedy M."/>
            <person name="Barry K."/>
            <person name="Grigoriev I.V."/>
            <person name="Miller A.N."/>
            <person name="O'Donnell K."/>
            <person name="Stajich J.E."/>
            <person name="Bonito G."/>
        </authorList>
    </citation>
    <scope>NUCLEOTIDE SEQUENCE</scope>
    <source>
        <strain evidence="1">REB-010B</strain>
    </source>
</reference>
<dbReference type="Proteomes" id="UP000738325">
    <property type="component" value="Unassembled WGS sequence"/>
</dbReference>
<keyword evidence="2" id="KW-1185">Reference proteome</keyword>
<name>A0A9P6R141_9FUNG</name>
<sequence length="96" mass="11138">MYRPVIAFQEYYCRIAHALILMPHYRDPAQLFIPLVRNLHNPKLAVSVNLINSRIKHYLELTPRPFGALRLKVRAIRAARALIKGMSFEDVMTHGN</sequence>
<dbReference type="EMBL" id="JAAAIP010001047">
    <property type="protein sequence ID" value="KAG0310555.1"/>
    <property type="molecule type" value="Genomic_DNA"/>
</dbReference>
<gene>
    <name evidence="1" type="ORF">BGZ99_000302</name>
</gene>
<evidence type="ECO:0000313" key="1">
    <source>
        <dbReference type="EMBL" id="KAG0310555.1"/>
    </source>
</evidence>
<comment type="caution">
    <text evidence="1">The sequence shown here is derived from an EMBL/GenBank/DDBJ whole genome shotgun (WGS) entry which is preliminary data.</text>
</comment>
<proteinExistence type="predicted"/>
<accession>A0A9P6R141</accession>
<evidence type="ECO:0000313" key="2">
    <source>
        <dbReference type="Proteomes" id="UP000738325"/>
    </source>
</evidence>
<organism evidence="1 2">
    <name type="scientific">Dissophora globulifera</name>
    <dbReference type="NCBI Taxonomy" id="979702"/>
    <lineage>
        <taxon>Eukaryota</taxon>
        <taxon>Fungi</taxon>
        <taxon>Fungi incertae sedis</taxon>
        <taxon>Mucoromycota</taxon>
        <taxon>Mortierellomycotina</taxon>
        <taxon>Mortierellomycetes</taxon>
        <taxon>Mortierellales</taxon>
        <taxon>Mortierellaceae</taxon>
        <taxon>Dissophora</taxon>
    </lineage>
</organism>
<dbReference type="AlphaFoldDB" id="A0A9P6R141"/>
<protein>
    <submittedName>
        <fullName evidence="1">Uncharacterized protein</fullName>
    </submittedName>
</protein>